<reference evidence="2" key="1">
    <citation type="submission" date="2021-08" db="EMBL/GenBank/DDBJ databases">
        <title>WGS assembly of Ceratopteris richardii.</title>
        <authorList>
            <person name="Marchant D.B."/>
            <person name="Chen G."/>
            <person name="Jenkins J."/>
            <person name="Shu S."/>
            <person name="Leebens-Mack J."/>
            <person name="Grimwood J."/>
            <person name="Schmutz J."/>
            <person name="Soltis P."/>
            <person name="Soltis D."/>
            <person name="Chen Z.-H."/>
        </authorList>
    </citation>
    <scope>NUCLEOTIDE SEQUENCE</scope>
    <source>
        <strain evidence="2">Whitten #5841</strain>
        <tissue evidence="2">Leaf</tissue>
    </source>
</reference>
<dbReference type="InterPro" id="IPR023153">
    <property type="entry name" value="DarP_sf"/>
</dbReference>
<dbReference type="AlphaFoldDB" id="A0A8T2R5L4"/>
<dbReference type="InterPro" id="IPR006839">
    <property type="entry name" value="DarP"/>
</dbReference>
<gene>
    <name evidence="2" type="ORF">KP509_29G024600</name>
</gene>
<comment type="caution">
    <text evidence="2">The sequence shown here is derived from an EMBL/GenBank/DDBJ whole genome shotgun (WGS) entry which is preliminary data.</text>
</comment>
<proteinExistence type="predicted"/>
<feature type="compositionally biased region" description="Acidic residues" evidence="1">
    <location>
        <begin position="167"/>
        <end position="220"/>
    </location>
</feature>
<dbReference type="Pfam" id="PF04751">
    <property type="entry name" value="DarP"/>
    <property type="match status" value="1"/>
</dbReference>
<dbReference type="PANTHER" id="PTHR36898:SF1">
    <property type="entry name" value="OS04G0250700 PROTEIN"/>
    <property type="match status" value="1"/>
</dbReference>
<sequence>MLRLWLPQRHLLSCFSFKDSYLSRQFARTNSLNFLHTIHASAFSARRSRDVAGNYESSISSFQKKSKGQKKREALRSVDWAAEFADFSDSQVRRAIRWGNLREEVYEAVKVVKKIGKYGRHARTRQLKLIGGMLREADPALMEAIIKAIKDGDVEGVFSRPPSSRDQEEDSGDDDGQDDDDDDDGDGQEEDDYDYDDDNDGDDADEDDDEASYEALDDHDDNISSNDGFRNMGFRT</sequence>
<dbReference type="EMBL" id="CM035434">
    <property type="protein sequence ID" value="KAH7291616.1"/>
    <property type="molecule type" value="Genomic_DNA"/>
</dbReference>
<organism evidence="2 3">
    <name type="scientific">Ceratopteris richardii</name>
    <name type="common">Triangle waterfern</name>
    <dbReference type="NCBI Taxonomy" id="49495"/>
    <lineage>
        <taxon>Eukaryota</taxon>
        <taxon>Viridiplantae</taxon>
        <taxon>Streptophyta</taxon>
        <taxon>Embryophyta</taxon>
        <taxon>Tracheophyta</taxon>
        <taxon>Polypodiopsida</taxon>
        <taxon>Polypodiidae</taxon>
        <taxon>Polypodiales</taxon>
        <taxon>Pteridineae</taxon>
        <taxon>Pteridaceae</taxon>
        <taxon>Parkerioideae</taxon>
        <taxon>Ceratopteris</taxon>
    </lineage>
</organism>
<evidence type="ECO:0000313" key="3">
    <source>
        <dbReference type="Proteomes" id="UP000825935"/>
    </source>
</evidence>
<evidence type="ECO:0000256" key="1">
    <source>
        <dbReference type="SAM" id="MobiDB-lite"/>
    </source>
</evidence>
<dbReference type="Gene3D" id="1.10.60.30">
    <property type="entry name" value="PSPTO4464-like domains"/>
    <property type="match status" value="1"/>
</dbReference>
<evidence type="ECO:0000313" key="2">
    <source>
        <dbReference type="EMBL" id="KAH7291616.1"/>
    </source>
</evidence>
<keyword evidence="3" id="KW-1185">Reference proteome</keyword>
<name>A0A8T2R5L4_CERRI</name>
<dbReference type="OrthoDB" id="1932188at2759"/>
<protein>
    <submittedName>
        <fullName evidence="2">Uncharacterized protein</fullName>
    </submittedName>
</protein>
<accession>A0A8T2R5L4</accession>
<dbReference type="Proteomes" id="UP000825935">
    <property type="component" value="Chromosome 29"/>
</dbReference>
<dbReference type="PANTHER" id="PTHR36898">
    <property type="entry name" value="OSJNBB0026I12.6 PROTEIN"/>
    <property type="match status" value="1"/>
</dbReference>
<dbReference type="SUPFAM" id="SSF158710">
    <property type="entry name" value="PSPTO4464-like"/>
    <property type="match status" value="1"/>
</dbReference>
<feature type="region of interest" description="Disordered" evidence="1">
    <location>
        <begin position="154"/>
        <end position="236"/>
    </location>
</feature>